<keyword evidence="2" id="KW-0804">Transcription</keyword>
<feature type="region of interest" description="Disordered" evidence="3">
    <location>
        <begin position="283"/>
        <end position="311"/>
    </location>
</feature>
<name>A0A8H9GZZ4_9ACTN</name>
<dbReference type="Gene3D" id="1.10.10.60">
    <property type="entry name" value="Homeodomain-like"/>
    <property type="match status" value="2"/>
</dbReference>
<protein>
    <submittedName>
        <fullName evidence="5">AraC family transcriptional regulator</fullName>
    </submittedName>
</protein>
<comment type="caution">
    <text evidence="5">The sequence shown here is derived from an EMBL/GenBank/DDBJ whole genome shotgun (WGS) entry which is preliminary data.</text>
</comment>
<feature type="domain" description="HTH araC/xylS-type" evidence="4">
    <location>
        <begin position="188"/>
        <end position="286"/>
    </location>
</feature>
<dbReference type="Pfam" id="PF06719">
    <property type="entry name" value="AraC_N"/>
    <property type="match status" value="1"/>
</dbReference>
<evidence type="ECO:0000313" key="6">
    <source>
        <dbReference type="Proteomes" id="UP000653480"/>
    </source>
</evidence>
<keyword evidence="6" id="KW-1185">Reference proteome</keyword>
<dbReference type="InterPro" id="IPR018060">
    <property type="entry name" value="HTH_AraC"/>
</dbReference>
<dbReference type="OrthoDB" id="186135at2"/>
<dbReference type="InterPro" id="IPR009057">
    <property type="entry name" value="Homeodomain-like_sf"/>
</dbReference>
<organism evidence="5 6">
    <name type="scientific">Microbispora bryophytorum</name>
    <dbReference type="NCBI Taxonomy" id="1460882"/>
    <lineage>
        <taxon>Bacteria</taxon>
        <taxon>Bacillati</taxon>
        <taxon>Actinomycetota</taxon>
        <taxon>Actinomycetes</taxon>
        <taxon>Streptosporangiales</taxon>
        <taxon>Streptosporangiaceae</taxon>
        <taxon>Microbispora</taxon>
    </lineage>
</organism>
<dbReference type="Pfam" id="PF12833">
    <property type="entry name" value="HTH_18"/>
    <property type="match status" value="1"/>
</dbReference>
<keyword evidence="1" id="KW-0805">Transcription regulation</keyword>
<dbReference type="Proteomes" id="UP000653480">
    <property type="component" value="Unassembled WGS sequence"/>
</dbReference>
<evidence type="ECO:0000256" key="3">
    <source>
        <dbReference type="SAM" id="MobiDB-lite"/>
    </source>
</evidence>
<dbReference type="SUPFAM" id="SSF46689">
    <property type="entry name" value="Homeodomain-like"/>
    <property type="match status" value="2"/>
</dbReference>
<dbReference type="InterPro" id="IPR009594">
    <property type="entry name" value="Tscrpt_reg_HTH_AraC_N"/>
</dbReference>
<accession>A0A8H9GZZ4</accession>
<dbReference type="SMART" id="SM00342">
    <property type="entry name" value="HTH_ARAC"/>
    <property type="match status" value="1"/>
</dbReference>
<evidence type="ECO:0000259" key="4">
    <source>
        <dbReference type="PROSITE" id="PS01124"/>
    </source>
</evidence>
<dbReference type="GO" id="GO:0043565">
    <property type="term" value="F:sequence-specific DNA binding"/>
    <property type="evidence" value="ECO:0007669"/>
    <property type="project" value="InterPro"/>
</dbReference>
<evidence type="ECO:0000313" key="5">
    <source>
        <dbReference type="EMBL" id="GGO16024.1"/>
    </source>
</evidence>
<reference evidence="5" key="1">
    <citation type="journal article" date="2014" name="Int. J. Syst. Evol. Microbiol.">
        <title>Complete genome sequence of Corynebacterium casei LMG S-19264T (=DSM 44701T), isolated from a smear-ripened cheese.</title>
        <authorList>
            <consortium name="US DOE Joint Genome Institute (JGI-PGF)"/>
            <person name="Walter F."/>
            <person name="Albersmeier A."/>
            <person name="Kalinowski J."/>
            <person name="Ruckert C."/>
        </authorList>
    </citation>
    <scope>NUCLEOTIDE SEQUENCE</scope>
    <source>
        <strain evidence="5">CGMCC 4.7138</strain>
    </source>
</reference>
<dbReference type="AlphaFoldDB" id="A0A8H9GZZ4"/>
<dbReference type="RefSeq" id="WP_142572300.1">
    <property type="nucleotide sequence ID" value="NZ_BMMN01000006.1"/>
</dbReference>
<dbReference type="GO" id="GO:0003700">
    <property type="term" value="F:DNA-binding transcription factor activity"/>
    <property type="evidence" value="ECO:0007669"/>
    <property type="project" value="InterPro"/>
</dbReference>
<evidence type="ECO:0000256" key="2">
    <source>
        <dbReference type="ARBA" id="ARBA00023163"/>
    </source>
</evidence>
<dbReference type="PANTHER" id="PTHR43436">
    <property type="entry name" value="ARAC-FAMILY TRANSCRIPTIONAL REGULATOR"/>
    <property type="match status" value="1"/>
</dbReference>
<dbReference type="EMBL" id="BMMN01000006">
    <property type="protein sequence ID" value="GGO16024.1"/>
    <property type="molecule type" value="Genomic_DNA"/>
</dbReference>
<gene>
    <name evidence="5" type="ORF">GCM10011574_38130</name>
</gene>
<reference evidence="5" key="2">
    <citation type="submission" date="2020-09" db="EMBL/GenBank/DDBJ databases">
        <authorList>
            <person name="Sun Q."/>
            <person name="Zhou Y."/>
        </authorList>
    </citation>
    <scope>NUCLEOTIDE SEQUENCE</scope>
    <source>
        <strain evidence="5">CGMCC 4.7138</strain>
    </source>
</reference>
<evidence type="ECO:0000256" key="1">
    <source>
        <dbReference type="ARBA" id="ARBA00023015"/>
    </source>
</evidence>
<dbReference type="PROSITE" id="PS01124">
    <property type="entry name" value="HTH_ARAC_FAMILY_2"/>
    <property type="match status" value="1"/>
</dbReference>
<sequence length="311" mass="34002">MDLLDEMRGLITRHTADGPRRRIADGVTIASADRPTSPVGTFSSPSLAIVAQGVKRTVLNGVPYDYRAGQYLVVSVDLPVIGQALEASPDKPFVVFSMSLRPADIAPLLLETGAAGKPPAFTGMAVSDASPELLDPVVRLLRLADRPDDLRVLAPGYQREILWWLINGDQGALVRQIGLVDGNLAHISRGIRWIREHYREQLTVTDLAELCGMSASSFHRHFRAATSMTPVQFQKQIRLQTARTLLMTRSGNVAEIGYFVGYESPSQFSREYRKVFGASPGRDAAQLSAMGQDGHDGQDVARPRELVDEPA</sequence>
<proteinExistence type="predicted"/>
<dbReference type="PANTHER" id="PTHR43436:SF1">
    <property type="entry name" value="TRANSCRIPTIONAL REGULATORY PROTEIN"/>
    <property type="match status" value="1"/>
</dbReference>
<feature type="compositionally biased region" description="Basic and acidic residues" evidence="3">
    <location>
        <begin position="293"/>
        <end position="311"/>
    </location>
</feature>